<evidence type="ECO:0000256" key="4">
    <source>
        <dbReference type="ARBA" id="ARBA00022679"/>
    </source>
</evidence>
<keyword evidence="8" id="KW-0539">Nucleus</keyword>
<keyword evidence="3" id="KW-0963">Cytoplasm</keyword>
<keyword evidence="6" id="KW-0418">Kinase</keyword>
<dbReference type="OrthoDB" id="347435at2759"/>
<dbReference type="InterPro" id="IPR027417">
    <property type="entry name" value="P-loop_NTPase"/>
</dbReference>
<comment type="subcellular location">
    <subcellularLocation>
        <location evidence="2">Cytoplasm</location>
    </subcellularLocation>
    <subcellularLocation>
        <location evidence="1">Nucleus</location>
    </subcellularLocation>
</comment>
<organism evidence="10 11">
    <name type="scientific">Puccinia coronata f. sp. avenae</name>
    <dbReference type="NCBI Taxonomy" id="200324"/>
    <lineage>
        <taxon>Eukaryota</taxon>
        <taxon>Fungi</taxon>
        <taxon>Dikarya</taxon>
        <taxon>Basidiomycota</taxon>
        <taxon>Pucciniomycotina</taxon>
        <taxon>Pucciniomycetes</taxon>
        <taxon>Pucciniales</taxon>
        <taxon>Pucciniaceae</taxon>
        <taxon>Puccinia</taxon>
    </lineage>
</organism>
<evidence type="ECO:0000313" key="11">
    <source>
        <dbReference type="Proteomes" id="UP000235388"/>
    </source>
</evidence>
<protein>
    <recommendedName>
        <fullName evidence="12">Phosphoribulokinase/uridine kinase domain-containing protein</fullName>
    </recommendedName>
</protein>
<evidence type="ECO:0000256" key="3">
    <source>
        <dbReference type="ARBA" id="ARBA00022490"/>
    </source>
</evidence>
<gene>
    <name evidence="10" type="ORF">PCANC_21832</name>
</gene>
<name>A0A2N5S1G5_9BASI</name>
<dbReference type="FunFam" id="3.40.50.300:FF:001691">
    <property type="entry name" value="Probable ATP-dependent kinase TDA10"/>
    <property type="match status" value="1"/>
</dbReference>
<dbReference type="GO" id="GO:0005524">
    <property type="term" value="F:ATP binding"/>
    <property type="evidence" value="ECO:0007669"/>
    <property type="project" value="UniProtKB-KW"/>
</dbReference>
<comment type="caution">
    <text evidence="10">The sequence shown here is derived from an EMBL/GenBank/DDBJ whole genome shotgun (WGS) entry which is preliminary data.</text>
</comment>
<evidence type="ECO:0000256" key="8">
    <source>
        <dbReference type="ARBA" id="ARBA00023242"/>
    </source>
</evidence>
<dbReference type="GO" id="GO:0016301">
    <property type="term" value="F:kinase activity"/>
    <property type="evidence" value="ECO:0007669"/>
    <property type="project" value="UniProtKB-KW"/>
</dbReference>
<keyword evidence="5" id="KW-0547">Nucleotide-binding</keyword>
<proteinExistence type="inferred from homology"/>
<dbReference type="SUPFAM" id="SSF52540">
    <property type="entry name" value="P-loop containing nucleoside triphosphate hydrolases"/>
    <property type="match status" value="1"/>
</dbReference>
<evidence type="ECO:0000256" key="1">
    <source>
        <dbReference type="ARBA" id="ARBA00004123"/>
    </source>
</evidence>
<keyword evidence="4" id="KW-0808">Transferase</keyword>
<dbReference type="PANTHER" id="PTHR10285">
    <property type="entry name" value="URIDINE KINASE"/>
    <property type="match status" value="1"/>
</dbReference>
<comment type="similarity">
    <text evidence="9">Belongs to the GLYK kinase family.</text>
</comment>
<accession>A0A2N5S1G5</accession>
<dbReference type="GO" id="GO:0005737">
    <property type="term" value="C:cytoplasm"/>
    <property type="evidence" value="ECO:0007669"/>
    <property type="project" value="UniProtKB-SubCell"/>
</dbReference>
<evidence type="ECO:0000256" key="6">
    <source>
        <dbReference type="ARBA" id="ARBA00022777"/>
    </source>
</evidence>
<dbReference type="Proteomes" id="UP000235388">
    <property type="component" value="Unassembled WGS sequence"/>
</dbReference>
<dbReference type="Gene3D" id="3.40.50.300">
    <property type="entry name" value="P-loop containing nucleotide triphosphate hydrolases"/>
    <property type="match status" value="1"/>
</dbReference>
<dbReference type="AlphaFoldDB" id="A0A2N5S1G5"/>
<evidence type="ECO:0008006" key="12">
    <source>
        <dbReference type="Google" id="ProtNLM"/>
    </source>
</evidence>
<dbReference type="EMBL" id="PGCJ01001257">
    <property type="protein sequence ID" value="PLW07085.1"/>
    <property type="molecule type" value="Genomic_DNA"/>
</dbReference>
<dbReference type="STRING" id="200324.A0A2N5S1G5"/>
<keyword evidence="11" id="KW-1185">Reference proteome</keyword>
<keyword evidence="7" id="KW-0067">ATP-binding</keyword>
<sequence>MAPLKSAKDILVHSILGRLRSYPVRVTETGARKPVIFGLQGPQGIGKTWISRAVKEELERVHDIPTIVLSLDDLYLARREQEKLDGCRNRLLRGRGLPGTHDLDLAEQLYDSLSTINDTREIRLPVYDKSAHNGLGDRAGFSSLVIPSDRVLQLVIFEGWMVGFVPLDPAQLRNTYHHLLQLDPASTAFTTKFSLDELLEINRNLSAYVQRIWRRIDLLINLVPQDLNSIWRWRIQQEHEMKAKNGGIGMSDKEVEQFIYRYMPCYELYGKPADEAGGDGMIQSCLKVVMDEERRVVHVHPNTHATDSQSAET</sequence>
<evidence type="ECO:0000313" key="10">
    <source>
        <dbReference type="EMBL" id="PLW07085.1"/>
    </source>
</evidence>
<evidence type="ECO:0000256" key="2">
    <source>
        <dbReference type="ARBA" id="ARBA00004496"/>
    </source>
</evidence>
<dbReference type="GO" id="GO:0005634">
    <property type="term" value="C:nucleus"/>
    <property type="evidence" value="ECO:0007669"/>
    <property type="project" value="UniProtKB-SubCell"/>
</dbReference>
<evidence type="ECO:0000256" key="9">
    <source>
        <dbReference type="ARBA" id="ARBA00061312"/>
    </source>
</evidence>
<evidence type="ECO:0000256" key="5">
    <source>
        <dbReference type="ARBA" id="ARBA00022741"/>
    </source>
</evidence>
<evidence type="ECO:0000256" key="7">
    <source>
        <dbReference type="ARBA" id="ARBA00022840"/>
    </source>
</evidence>
<reference evidence="10 11" key="1">
    <citation type="submission" date="2017-11" db="EMBL/GenBank/DDBJ databases">
        <title>De novo assembly and phasing of dikaryotic genomes from two isolates of Puccinia coronata f. sp. avenae, the causal agent of oat crown rust.</title>
        <authorList>
            <person name="Miller M.E."/>
            <person name="Zhang Y."/>
            <person name="Omidvar V."/>
            <person name="Sperschneider J."/>
            <person name="Schwessinger B."/>
            <person name="Raley C."/>
            <person name="Palmer J.M."/>
            <person name="Garnica D."/>
            <person name="Upadhyaya N."/>
            <person name="Rathjen J."/>
            <person name="Taylor J.M."/>
            <person name="Park R.F."/>
            <person name="Dodds P.N."/>
            <person name="Hirsch C.D."/>
            <person name="Kianian S.F."/>
            <person name="Figueroa M."/>
        </authorList>
    </citation>
    <scope>NUCLEOTIDE SEQUENCE [LARGE SCALE GENOMIC DNA]</scope>
    <source>
        <strain evidence="10">12NC29</strain>
    </source>
</reference>